<dbReference type="Proteomes" id="UP000248925">
    <property type="component" value="Unassembled WGS sequence"/>
</dbReference>
<keyword evidence="2" id="KW-0238">DNA-binding</keyword>
<dbReference type="Pfam" id="PF12833">
    <property type="entry name" value="HTH_18"/>
    <property type="match status" value="1"/>
</dbReference>
<dbReference type="InterPro" id="IPR018062">
    <property type="entry name" value="HTH_AraC-typ_CS"/>
</dbReference>
<dbReference type="EMBL" id="PCDP01000068">
    <property type="protein sequence ID" value="PZM08607.1"/>
    <property type="molecule type" value="Genomic_DNA"/>
</dbReference>
<dbReference type="GO" id="GO:0003700">
    <property type="term" value="F:DNA-binding transcription factor activity"/>
    <property type="evidence" value="ECO:0007669"/>
    <property type="project" value="InterPro"/>
</dbReference>
<evidence type="ECO:0000256" key="3">
    <source>
        <dbReference type="ARBA" id="ARBA00023163"/>
    </source>
</evidence>
<dbReference type="PROSITE" id="PS01124">
    <property type="entry name" value="HTH_ARAC_FAMILY_2"/>
    <property type="match status" value="1"/>
</dbReference>
<sequence length="195" mass="21722">MLSATNTSLPAPIAIHGRSGSHSLGRDVAPELVKSLLEAIVAVWDLEEKAAETCVDLAIEVIHLESARRSYAVNPSAPYVGGLAPWQARTVTRYIRENVDRNIPLTTLAELANLSCSQFRRAFKTSFGDAPHAYIIRQRILRSQDLMISTDEPLSELALSCGFADQSHFTRLFVRLIGETPNNWRRKRALPQRSQ</sequence>
<dbReference type="AlphaFoldDB" id="A0A2W4C501"/>
<dbReference type="InterPro" id="IPR020449">
    <property type="entry name" value="Tscrpt_reg_AraC-type_HTH"/>
</dbReference>
<dbReference type="SUPFAM" id="SSF46689">
    <property type="entry name" value="Homeodomain-like"/>
    <property type="match status" value="2"/>
</dbReference>
<evidence type="ECO:0000256" key="2">
    <source>
        <dbReference type="ARBA" id="ARBA00023125"/>
    </source>
</evidence>
<dbReference type="RefSeq" id="WP_111163587.1">
    <property type="nucleotide sequence ID" value="NZ_PCDP01000068.1"/>
</dbReference>
<keyword evidence="1" id="KW-0805">Transcription regulation</keyword>
<keyword evidence="3" id="KW-0804">Transcription</keyword>
<evidence type="ECO:0000313" key="6">
    <source>
        <dbReference type="Proteomes" id="UP000248925"/>
    </source>
</evidence>
<reference evidence="5 6" key="1">
    <citation type="journal article" date="2018" name="Sci. Rep.">
        <title>Rhizobium tumorigenes sp. nov., a novel plant tumorigenic bacterium isolated from cane gall tumors on thornless blackberry.</title>
        <authorList>
            <person name="Kuzmanovi N."/>
            <person name="Smalla K."/>
            <person name="Gronow S."/>
            <person name="PuBawska J."/>
        </authorList>
    </citation>
    <scope>NUCLEOTIDE SEQUENCE [LARGE SCALE GENOMIC DNA]</scope>
    <source>
        <strain evidence="5 6">CCBAU 85046</strain>
    </source>
</reference>
<dbReference type="OrthoDB" id="9806208at2"/>
<gene>
    <name evidence="5" type="ORF">CPY51_28415</name>
</gene>
<dbReference type="PANTHER" id="PTHR46796">
    <property type="entry name" value="HTH-TYPE TRANSCRIPTIONAL ACTIVATOR RHAS-RELATED"/>
    <property type="match status" value="1"/>
</dbReference>
<dbReference type="SMART" id="SM00342">
    <property type="entry name" value="HTH_ARAC"/>
    <property type="match status" value="1"/>
</dbReference>
<proteinExistence type="predicted"/>
<keyword evidence="6" id="KW-1185">Reference proteome</keyword>
<dbReference type="GO" id="GO:0043565">
    <property type="term" value="F:sequence-specific DNA binding"/>
    <property type="evidence" value="ECO:0007669"/>
    <property type="project" value="InterPro"/>
</dbReference>
<evidence type="ECO:0000313" key="5">
    <source>
        <dbReference type="EMBL" id="PZM08607.1"/>
    </source>
</evidence>
<name>A0A2W4C501_9HYPH</name>
<evidence type="ECO:0000256" key="1">
    <source>
        <dbReference type="ARBA" id="ARBA00023015"/>
    </source>
</evidence>
<feature type="domain" description="HTH araC/xylS-type" evidence="4">
    <location>
        <begin position="89"/>
        <end position="187"/>
    </location>
</feature>
<dbReference type="Gene3D" id="1.10.10.60">
    <property type="entry name" value="Homeodomain-like"/>
    <property type="match status" value="1"/>
</dbReference>
<comment type="caution">
    <text evidence="5">The sequence shown here is derived from an EMBL/GenBank/DDBJ whole genome shotgun (WGS) entry which is preliminary data.</text>
</comment>
<evidence type="ECO:0000259" key="4">
    <source>
        <dbReference type="PROSITE" id="PS01124"/>
    </source>
</evidence>
<dbReference type="PANTHER" id="PTHR46796:SF14">
    <property type="entry name" value="TRANSCRIPTIONAL REGULATORY PROTEIN"/>
    <property type="match status" value="1"/>
</dbReference>
<dbReference type="PROSITE" id="PS00041">
    <property type="entry name" value="HTH_ARAC_FAMILY_1"/>
    <property type="match status" value="1"/>
</dbReference>
<dbReference type="PRINTS" id="PR00032">
    <property type="entry name" value="HTHARAC"/>
</dbReference>
<dbReference type="InterPro" id="IPR050204">
    <property type="entry name" value="AraC_XylS_family_regulators"/>
</dbReference>
<dbReference type="InterPro" id="IPR018060">
    <property type="entry name" value="HTH_AraC"/>
</dbReference>
<accession>A0A2W4C501</accession>
<protein>
    <submittedName>
        <fullName evidence="5">AraC family transcriptional regulator</fullName>
    </submittedName>
</protein>
<organism evidence="5 6">
    <name type="scientific">Rhizobium tubonense</name>
    <dbReference type="NCBI Taxonomy" id="484088"/>
    <lineage>
        <taxon>Bacteria</taxon>
        <taxon>Pseudomonadati</taxon>
        <taxon>Pseudomonadota</taxon>
        <taxon>Alphaproteobacteria</taxon>
        <taxon>Hyphomicrobiales</taxon>
        <taxon>Rhizobiaceae</taxon>
        <taxon>Rhizobium/Agrobacterium group</taxon>
        <taxon>Rhizobium</taxon>
    </lineage>
</organism>
<dbReference type="InterPro" id="IPR009057">
    <property type="entry name" value="Homeodomain-like_sf"/>
</dbReference>